<dbReference type="Gene3D" id="1.10.287.110">
    <property type="entry name" value="DnaJ domain"/>
    <property type="match status" value="1"/>
</dbReference>
<organism evidence="3 4">
    <name type="scientific">Solirubrobacter phytolaccae</name>
    <dbReference type="NCBI Taxonomy" id="1404360"/>
    <lineage>
        <taxon>Bacteria</taxon>
        <taxon>Bacillati</taxon>
        <taxon>Actinomycetota</taxon>
        <taxon>Thermoleophilia</taxon>
        <taxon>Solirubrobacterales</taxon>
        <taxon>Solirubrobacteraceae</taxon>
        <taxon>Solirubrobacter</taxon>
    </lineage>
</organism>
<dbReference type="SUPFAM" id="SSF46565">
    <property type="entry name" value="Chaperone J-domain"/>
    <property type="match status" value="1"/>
</dbReference>
<protein>
    <submittedName>
        <fullName evidence="3">DnaJ domain-containing protein</fullName>
    </submittedName>
</protein>
<dbReference type="InterPro" id="IPR050817">
    <property type="entry name" value="DjlA_DnaK_co-chaperone"/>
</dbReference>
<evidence type="ECO:0000256" key="1">
    <source>
        <dbReference type="SAM" id="MobiDB-lite"/>
    </source>
</evidence>
<feature type="compositionally biased region" description="Low complexity" evidence="1">
    <location>
        <begin position="101"/>
        <end position="117"/>
    </location>
</feature>
<reference evidence="3" key="1">
    <citation type="submission" date="2022-10" db="EMBL/GenBank/DDBJ databases">
        <title>The WGS of Solirubrobacter phytolaccae KCTC 29190.</title>
        <authorList>
            <person name="Jiang Z."/>
        </authorList>
    </citation>
    <scope>NUCLEOTIDE SEQUENCE</scope>
    <source>
        <strain evidence="3">KCTC 29190</strain>
    </source>
</reference>
<dbReference type="Proteomes" id="UP001147653">
    <property type="component" value="Unassembled WGS sequence"/>
</dbReference>
<dbReference type="SMART" id="SM00271">
    <property type="entry name" value="DnaJ"/>
    <property type="match status" value="1"/>
</dbReference>
<dbReference type="CDD" id="cd06257">
    <property type="entry name" value="DnaJ"/>
    <property type="match status" value="1"/>
</dbReference>
<feature type="region of interest" description="Disordered" evidence="1">
    <location>
        <begin position="137"/>
        <end position="161"/>
    </location>
</feature>
<comment type="caution">
    <text evidence="3">The sequence shown here is derived from an EMBL/GenBank/DDBJ whole genome shotgun (WGS) entry which is preliminary data.</text>
</comment>
<evidence type="ECO:0000313" key="3">
    <source>
        <dbReference type="EMBL" id="MDA0183280.1"/>
    </source>
</evidence>
<sequence>MPRDPYRVLEVSPGASAEELHDAYRRLVKLHHPDRNGGSEESARRFAEVQEAYEAVRANPRRAQSHTFSEAADSVKERMAKLERELREAQVARERARQAAREAAAGAAEEPAPVTTEDSFGKILGDIRDELADRLAEGRKHPAAQRVSELIDDVVDRLERR</sequence>
<dbReference type="EMBL" id="JAPDDP010000050">
    <property type="protein sequence ID" value="MDA0183280.1"/>
    <property type="molecule type" value="Genomic_DNA"/>
</dbReference>
<proteinExistence type="predicted"/>
<feature type="domain" description="J" evidence="2">
    <location>
        <begin position="4"/>
        <end position="69"/>
    </location>
</feature>
<dbReference type="PANTHER" id="PTHR24074">
    <property type="entry name" value="CO-CHAPERONE PROTEIN DJLA"/>
    <property type="match status" value="1"/>
</dbReference>
<accession>A0A9X3NAY9</accession>
<dbReference type="PROSITE" id="PS50076">
    <property type="entry name" value="DNAJ_2"/>
    <property type="match status" value="1"/>
</dbReference>
<evidence type="ECO:0000313" key="4">
    <source>
        <dbReference type="Proteomes" id="UP001147653"/>
    </source>
</evidence>
<dbReference type="Pfam" id="PF00226">
    <property type="entry name" value="DnaJ"/>
    <property type="match status" value="1"/>
</dbReference>
<evidence type="ECO:0000259" key="2">
    <source>
        <dbReference type="PROSITE" id="PS50076"/>
    </source>
</evidence>
<name>A0A9X3NAY9_9ACTN</name>
<dbReference type="InterPro" id="IPR036869">
    <property type="entry name" value="J_dom_sf"/>
</dbReference>
<dbReference type="RefSeq" id="WP_270027673.1">
    <property type="nucleotide sequence ID" value="NZ_JAPDDP010000050.1"/>
</dbReference>
<dbReference type="PRINTS" id="PR00625">
    <property type="entry name" value="JDOMAIN"/>
</dbReference>
<feature type="region of interest" description="Disordered" evidence="1">
    <location>
        <begin position="93"/>
        <end position="121"/>
    </location>
</feature>
<dbReference type="AlphaFoldDB" id="A0A9X3NAY9"/>
<keyword evidence="4" id="KW-1185">Reference proteome</keyword>
<dbReference type="InterPro" id="IPR001623">
    <property type="entry name" value="DnaJ_domain"/>
</dbReference>
<gene>
    <name evidence="3" type="ORF">OJ997_23415</name>
</gene>